<evidence type="ECO:0000313" key="1">
    <source>
        <dbReference type="EMBL" id="MPC87714.1"/>
    </source>
</evidence>
<accession>A0A5B7J5J1</accession>
<comment type="caution">
    <text evidence="1">The sequence shown here is derived from an EMBL/GenBank/DDBJ whole genome shotgun (WGS) entry which is preliminary data.</text>
</comment>
<gene>
    <name evidence="1" type="ORF">E2C01_082586</name>
</gene>
<organism evidence="1 2">
    <name type="scientific">Portunus trituberculatus</name>
    <name type="common">Swimming crab</name>
    <name type="synonym">Neptunus trituberculatus</name>
    <dbReference type="NCBI Taxonomy" id="210409"/>
    <lineage>
        <taxon>Eukaryota</taxon>
        <taxon>Metazoa</taxon>
        <taxon>Ecdysozoa</taxon>
        <taxon>Arthropoda</taxon>
        <taxon>Crustacea</taxon>
        <taxon>Multicrustacea</taxon>
        <taxon>Malacostraca</taxon>
        <taxon>Eumalacostraca</taxon>
        <taxon>Eucarida</taxon>
        <taxon>Decapoda</taxon>
        <taxon>Pleocyemata</taxon>
        <taxon>Brachyura</taxon>
        <taxon>Eubrachyura</taxon>
        <taxon>Portunoidea</taxon>
        <taxon>Portunidae</taxon>
        <taxon>Portuninae</taxon>
        <taxon>Portunus</taxon>
    </lineage>
</organism>
<name>A0A5B7J5J1_PORTR</name>
<dbReference type="AlphaFoldDB" id="A0A5B7J5J1"/>
<protein>
    <submittedName>
        <fullName evidence="1">Uncharacterized protein</fullName>
    </submittedName>
</protein>
<reference evidence="1 2" key="1">
    <citation type="submission" date="2019-05" db="EMBL/GenBank/DDBJ databases">
        <title>Another draft genome of Portunus trituberculatus and its Hox gene families provides insights of decapod evolution.</title>
        <authorList>
            <person name="Jeong J.-H."/>
            <person name="Song I."/>
            <person name="Kim S."/>
            <person name="Choi T."/>
            <person name="Kim D."/>
            <person name="Ryu S."/>
            <person name="Kim W."/>
        </authorList>
    </citation>
    <scope>NUCLEOTIDE SEQUENCE [LARGE SCALE GENOMIC DNA]</scope>
    <source>
        <tissue evidence="1">Muscle</tissue>
    </source>
</reference>
<keyword evidence="2" id="KW-1185">Reference proteome</keyword>
<sequence length="87" mass="9783">MIIPANTATTTITTTTITTTTSTTTFIINMTVRSKLEKAGKKRGDFSFPFLVNHCRRAGREGWREHYLMAGQSIVGTETRRLKFVSQ</sequence>
<dbReference type="EMBL" id="VSRR010075328">
    <property type="protein sequence ID" value="MPC87714.1"/>
    <property type="molecule type" value="Genomic_DNA"/>
</dbReference>
<evidence type="ECO:0000313" key="2">
    <source>
        <dbReference type="Proteomes" id="UP000324222"/>
    </source>
</evidence>
<dbReference type="Proteomes" id="UP000324222">
    <property type="component" value="Unassembled WGS sequence"/>
</dbReference>
<proteinExistence type="predicted"/>